<dbReference type="Proteomes" id="UP000287651">
    <property type="component" value="Unassembled WGS sequence"/>
</dbReference>
<sequence>MVSREHKRAALHEKLQILRSLTNSHAVILRKSSIIVDASKYIKELKHKVERLNQEIACTQKPVCKSPLPEVNTA</sequence>
<dbReference type="GO" id="GO:0003700">
    <property type="term" value="F:DNA-binding transcription factor activity"/>
    <property type="evidence" value="ECO:0007669"/>
    <property type="project" value="TreeGrafter"/>
</dbReference>
<dbReference type="EMBL" id="AMZH03016870">
    <property type="protein sequence ID" value="RRT43856.1"/>
    <property type="molecule type" value="Genomic_DNA"/>
</dbReference>
<evidence type="ECO:0000313" key="6">
    <source>
        <dbReference type="EMBL" id="RRT43856.1"/>
    </source>
</evidence>
<dbReference type="Gene3D" id="4.10.280.10">
    <property type="entry name" value="Helix-loop-helix DNA-binding domain"/>
    <property type="match status" value="1"/>
</dbReference>
<dbReference type="GO" id="GO:0046983">
    <property type="term" value="F:protein dimerization activity"/>
    <property type="evidence" value="ECO:0007669"/>
    <property type="project" value="InterPro"/>
</dbReference>
<accession>A0A426XWK0</accession>
<evidence type="ECO:0000313" key="7">
    <source>
        <dbReference type="Proteomes" id="UP000287651"/>
    </source>
</evidence>
<dbReference type="InterPro" id="IPR036638">
    <property type="entry name" value="HLH_DNA-bd_sf"/>
</dbReference>
<dbReference type="PANTHER" id="PTHR31945">
    <property type="entry name" value="TRANSCRIPTION FACTOR SCREAM2-RELATED"/>
    <property type="match status" value="1"/>
</dbReference>
<evidence type="ECO:0000256" key="4">
    <source>
        <dbReference type="ARBA" id="ARBA00023163"/>
    </source>
</evidence>
<proteinExistence type="inferred from homology"/>
<evidence type="ECO:0000256" key="2">
    <source>
        <dbReference type="ARBA" id="ARBA00005510"/>
    </source>
</evidence>
<dbReference type="GO" id="GO:0043565">
    <property type="term" value="F:sequence-specific DNA binding"/>
    <property type="evidence" value="ECO:0007669"/>
    <property type="project" value="TreeGrafter"/>
</dbReference>
<dbReference type="SUPFAM" id="SSF47459">
    <property type="entry name" value="HLH, helix-loop-helix DNA-binding domain"/>
    <property type="match status" value="1"/>
</dbReference>
<evidence type="ECO:0000256" key="1">
    <source>
        <dbReference type="ARBA" id="ARBA00004123"/>
    </source>
</evidence>
<protein>
    <submittedName>
        <fullName evidence="6">Uncharacterized protein</fullName>
    </submittedName>
</protein>
<keyword evidence="5" id="KW-0539">Nucleus</keyword>
<evidence type="ECO:0000256" key="3">
    <source>
        <dbReference type="ARBA" id="ARBA00023015"/>
    </source>
</evidence>
<reference evidence="6 7" key="1">
    <citation type="journal article" date="2014" name="Agronomy (Basel)">
        <title>A Draft Genome Sequence for Ensete ventricosum, the Drought-Tolerant Tree Against Hunger.</title>
        <authorList>
            <person name="Harrison J."/>
            <person name="Moore K.A."/>
            <person name="Paszkiewicz K."/>
            <person name="Jones T."/>
            <person name="Grant M."/>
            <person name="Ambacheew D."/>
            <person name="Muzemil S."/>
            <person name="Studholme D.J."/>
        </authorList>
    </citation>
    <scope>NUCLEOTIDE SEQUENCE [LARGE SCALE GENOMIC DNA]</scope>
</reference>
<name>A0A426XWK0_ENSVE</name>
<dbReference type="AlphaFoldDB" id="A0A426XWK0"/>
<evidence type="ECO:0000256" key="5">
    <source>
        <dbReference type="ARBA" id="ARBA00023242"/>
    </source>
</evidence>
<dbReference type="GO" id="GO:0005634">
    <property type="term" value="C:nucleus"/>
    <property type="evidence" value="ECO:0007669"/>
    <property type="project" value="UniProtKB-SubCell"/>
</dbReference>
<comment type="subcellular location">
    <subcellularLocation>
        <location evidence="1">Nucleus</location>
    </subcellularLocation>
</comment>
<gene>
    <name evidence="6" type="ORF">B296_00034562</name>
</gene>
<dbReference type="PANTHER" id="PTHR31945:SF5">
    <property type="entry name" value="TRANSCRIPTION FACTOR SCREAM-LIKE PROTEIN"/>
    <property type="match status" value="1"/>
</dbReference>
<dbReference type="InterPro" id="IPR051358">
    <property type="entry name" value="TF_AMS/ICE1/BHLH6-like"/>
</dbReference>
<keyword evidence="4" id="KW-0804">Transcription</keyword>
<organism evidence="6 7">
    <name type="scientific">Ensete ventricosum</name>
    <name type="common">Abyssinian banana</name>
    <name type="synonym">Musa ensete</name>
    <dbReference type="NCBI Taxonomy" id="4639"/>
    <lineage>
        <taxon>Eukaryota</taxon>
        <taxon>Viridiplantae</taxon>
        <taxon>Streptophyta</taxon>
        <taxon>Embryophyta</taxon>
        <taxon>Tracheophyta</taxon>
        <taxon>Spermatophyta</taxon>
        <taxon>Magnoliopsida</taxon>
        <taxon>Liliopsida</taxon>
        <taxon>Zingiberales</taxon>
        <taxon>Musaceae</taxon>
        <taxon>Ensete</taxon>
    </lineage>
</organism>
<comment type="similarity">
    <text evidence="2">Belongs to the bHLH protein family.</text>
</comment>
<keyword evidence="3" id="KW-0805">Transcription regulation</keyword>
<comment type="caution">
    <text evidence="6">The sequence shown here is derived from an EMBL/GenBank/DDBJ whole genome shotgun (WGS) entry which is preliminary data.</text>
</comment>